<keyword evidence="2" id="KW-0812">Transmembrane</keyword>
<proteinExistence type="predicted"/>
<evidence type="ECO:0000256" key="1">
    <source>
        <dbReference type="SAM" id="MobiDB-lite"/>
    </source>
</evidence>
<dbReference type="AlphaFoldDB" id="A0A1M2W1K9"/>
<dbReference type="OMA" id="WAGCFGE"/>
<evidence type="ECO:0000259" key="5">
    <source>
        <dbReference type="Pfam" id="PF10355"/>
    </source>
</evidence>
<dbReference type="Pfam" id="PF10348">
    <property type="entry name" value="DUF2427"/>
    <property type="match status" value="1"/>
</dbReference>
<comment type="caution">
    <text evidence="6">The sequence shown here is derived from an EMBL/GenBank/DDBJ whole genome shotgun (WGS) entry which is preliminary data.</text>
</comment>
<feature type="transmembrane region" description="Helical" evidence="2">
    <location>
        <begin position="423"/>
        <end position="440"/>
    </location>
</feature>
<feature type="transmembrane region" description="Helical" evidence="2">
    <location>
        <begin position="460"/>
        <end position="479"/>
    </location>
</feature>
<feature type="transmembrane region" description="Helical" evidence="2">
    <location>
        <begin position="618"/>
        <end position="643"/>
    </location>
</feature>
<dbReference type="Proteomes" id="UP000184267">
    <property type="component" value="Unassembled WGS sequence"/>
</dbReference>
<feature type="transmembrane region" description="Helical" evidence="2">
    <location>
        <begin position="353"/>
        <end position="371"/>
    </location>
</feature>
<dbReference type="PANTHER" id="PTHR31685">
    <property type="entry name" value="INTEGRAL MEMBRANE PROTEIN (AFU_ORTHOLOGUE AFUA_6G12730)-RELATED"/>
    <property type="match status" value="1"/>
</dbReference>
<keyword evidence="2" id="KW-1133">Transmembrane helix</keyword>
<feature type="transmembrane region" description="Helical" evidence="2">
    <location>
        <begin position="546"/>
        <end position="569"/>
    </location>
</feature>
<dbReference type="EMBL" id="MNAD01000370">
    <property type="protein sequence ID" value="OJT13728.1"/>
    <property type="molecule type" value="Genomic_DNA"/>
</dbReference>
<feature type="chain" id="PRO_5012295957" description="Membrane protein C3B8.06" evidence="3">
    <location>
        <begin position="24"/>
        <end position="657"/>
    </location>
</feature>
<reference evidence="6 7" key="1">
    <citation type="submission" date="2016-10" db="EMBL/GenBank/DDBJ databases">
        <title>Genome sequence of the basidiomycete white-rot fungus Trametes pubescens.</title>
        <authorList>
            <person name="Makela M.R."/>
            <person name="Granchi Z."/>
            <person name="Peng M."/>
            <person name="De Vries R.P."/>
            <person name="Grigoriev I."/>
            <person name="Riley R."/>
            <person name="Hilden K."/>
        </authorList>
    </citation>
    <scope>NUCLEOTIDE SEQUENCE [LARGE SCALE GENOMIC DNA]</scope>
    <source>
        <strain evidence="6 7">FBCC735</strain>
    </source>
</reference>
<sequence>MRVPLRSPILLVSALAAAASVAAGPSYSELRSIETLPAPSERLLRPRDGDHGHGGHNHNAQPLTVLNETEVMMYHGPTPPSYFWLDIKEPPADEKRYPGLMGLHALCMSLAFFGALPIGIALRSVKHAWHGLTVIVFYTLVVLGLSTSALYRKLTPNLYEGSKHGPQGYFFLACAVALSALDVVSQVLRLVTYVRAIRSGEDRFSFRTLWNYVILDRDEHFAGAEAEYANLVVDDPEELEDAELKAKDVEEESIPVRHARVVAPIRTDIDMHQQDDHDSDETAQWANDVRRHRRHHSYTHSAASERTLFGAHSPHRSDDSLHETGHVYPWQGKDKREVLRFVGRATFAVCERLLVFAGFMQVVSGIVVYTGGCRGGYINVCLAHLIKGGIFWCYGLVTFARFLGSFSELGWAWNRAPRHHGKYPTAEFTESLVIFLYGVTNTWMERFGVSPGAPYTTKQIQHISIAVMFWFAGLVGMGIESKRIRRWLAAGATAAVPVSNRHQEAVAEPPSYIASYNPFPALCIGITGAAMAAHAQTYLFQVQIHMVWGNLLAGFAVLRCLTYFFLWLGPPRSILPSRPPTEALAAFLLACGGLEFMFSTEELTVAAMRQGHDDVMMFLNAGVAITCLAFCWVLLVVGLKGWLKSHSQKNMNFHSSA</sequence>
<keyword evidence="3" id="KW-0732">Signal</keyword>
<evidence type="ECO:0000313" key="6">
    <source>
        <dbReference type="EMBL" id="OJT13728.1"/>
    </source>
</evidence>
<feature type="domain" description="DUF2427" evidence="4">
    <location>
        <begin position="97"/>
        <end position="184"/>
    </location>
</feature>
<evidence type="ECO:0000256" key="3">
    <source>
        <dbReference type="SAM" id="SignalP"/>
    </source>
</evidence>
<accession>A0A1M2W1K9</accession>
<gene>
    <name evidence="6" type="ORF">TRAPUB_9728</name>
</gene>
<dbReference type="PANTHER" id="PTHR31685:SF3">
    <property type="entry name" value="INTEGRAL MEMBRANE PROTEIN (AFU_ORTHOLOGUE AFUA_6G12730)"/>
    <property type="match status" value="1"/>
</dbReference>
<dbReference type="InterPro" id="IPR018825">
    <property type="entry name" value="DUF2427"/>
</dbReference>
<protein>
    <recommendedName>
        <fullName evidence="8">Membrane protein C3B8.06</fullName>
    </recommendedName>
</protein>
<evidence type="ECO:0000256" key="2">
    <source>
        <dbReference type="SAM" id="Phobius"/>
    </source>
</evidence>
<feature type="compositionally biased region" description="Basic and acidic residues" evidence="1">
    <location>
        <begin position="42"/>
        <end position="53"/>
    </location>
</feature>
<dbReference type="OrthoDB" id="4005299at2759"/>
<feature type="transmembrane region" description="Helical" evidence="2">
    <location>
        <begin position="169"/>
        <end position="191"/>
    </location>
</feature>
<dbReference type="InterPro" id="IPR018827">
    <property type="entry name" value="YTP1_C"/>
</dbReference>
<evidence type="ECO:0000259" key="4">
    <source>
        <dbReference type="Pfam" id="PF10348"/>
    </source>
</evidence>
<feature type="signal peptide" evidence="3">
    <location>
        <begin position="1"/>
        <end position="23"/>
    </location>
</feature>
<feature type="transmembrane region" description="Helical" evidence="2">
    <location>
        <begin position="101"/>
        <end position="122"/>
    </location>
</feature>
<dbReference type="Pfam" id="PF10355">
    <property type="entry name" value="Ytp1"/>
    <property type="match status" value="1"/>
</dbReference>
<name>A0A1M2W1K9_TRAPU</name>
<feature type="transmembrane region" description="Helical" evidence="2">
    <location>
        <begin position="377"/>
        <end position="403"/>
    </location>
</feature>
<feature type="region of interest" description="Disordered" evidence="1">
    <location>
        <begin position="38"/>
        <end position="61"/>
    </location>
</feature>
<feature type="domain" description="Protein YTP1-like C-terminal" evidence="5">
    <location>
        <begin position="358"/>
        <end position="640"/>
    </location>
</feature>
<feature type="transmembrane region" description="Helical" evidence="2">
    <location>
        <begin position="581"/>
        <end position="598"/>
    </location>
</feature>
<feature type="transmembrane region" description="Helical" evidence="2">
    <location>
        <begin position="129"/>
        <end position="149"/>
    </location>
</feature>
<dbReference type="STRING" id="154538.A0A1M2W1K9"/>
<evidence type="ECO:0008006" key="8">
    <source>
        <dbReference type="Google" id="ProtNLM"/>
    </source>
</evidence>
<organism evidence="6 7">
    <name type="scientific">Trametes pubescens</name>
    <name type="common">White-rot fungus</name>
    <dbReference type="NCBI Taxonomy" id="154538"/>
    <lineage>
        <taxon>Eukaryota</taxon>
        <taxon>Fungi</taxon>
        <taxon>Dikarya</taxon>
        <taxon>Basidiomycota</taxon>
        <taxon>Agaricomycotina</taxon>
        <taxon>Agaricomycetes</taxon>
        <taxon>Polyporales</taxon>
        <taxon>Polyporaceae</taxon>
        <taxon>Trametes</taxon>
    </lineage>
</organism>
<keyword evidence="7" id="KW-1185">Reference proteome</keyword>
<keyword evidence="2" id="KW-0472">Membrane</keyword>
<evidence type="ECO:0000313" key="7">
    <source>
        <dbReference type="Proteomes" id="UP000184267"/>
    </source>
</evidence>